<sequence length="117" mass="13125">ADRSQPLGLSYAQQRQWFLWQLDPESTAYTIPAALRLSGSLDIAALEHSFSALIARHETLRTTFRQQGEQAVQIIHAPLALTLMVESVPAGQTLEACVQQEMQRPFDLEKGPLLRVR</sequence>
<feature type="non-terminal residue" evidence="2">
    <location>
        <position position="117"/>
    </location>
</feature>
<evidence type="ECO:0000259" key="1">
    <source>
        <dbReference type="Pfam" id="PF00668"/>
    </source>
</evidence>
<comment type="caution">
    <text evidence="2">The sequence shown here is derived from an EMBL/GenBank/DDBJ whole genome shotgun (WGS) entry which is preliminary data.</text>
</comment>
<dbReference type="PANTHER" id="PTHR45398">
    <property type="match status" value="1"/>
</dbReference>
<evidence type="ECO:0000313" key="3">
    <source>
        <dbReference type="Proteomes" id="UP000270873"/>
    </source>
</evidence>
<feature type="non-terminal residue" evidence="2">
    <location>
        <position position="1"/>
    </location>
</feature>
<protein>
    <submittedName>
        <fullName evidence="2">Pyoverdine sidechain non-ribosomal peptide synthetase PvdJ</fullName>
    </submittedName>
</protein>
<dbReference type="InterPro" id="IPR023213">
    <property type="entry name" value="CAT-like_dom_sf"/>
</dbReference>
<gene>
    <name evidence="2" type="ORF">ALP66_04608</name>
</gene>
<dbReference type="EMBL" id="RBSP01000014">
    <property type="protein sequence ID" value="RMS55641.1"/>
    <property type="molecule type" value="Genomic_DNA"/>
</dbReference>
<dbReference type="Proteomes" id="UP000270873">
    <property type="component" value="Unassembled WGS sequence"/>
</dbReference>
<feature type="domain" description="Condensation" evidence="1">
    <location>
        <begin position="9"/>
        <end position="116"/>
    </location>
</feature>
<dbReference type="PANTHER" id="PTHR45398:SF1">
    <property type="entry name" value="ENZYME, PUTATIVE (JCVI)-RELATED"/>
    <property type="match status" value="1"/>
</dbReference>
<dbReference type="AlphaFoldDB" id="A0A658KI93"/>
<dbReference type="SUPFAM" id="SSF52777">
    <property type="entry name" value="CoA-dependent acyltransferases"/>
    <property type="match status" value="1"/>
</dbReference>
<dbReference type="Pfam" id="PF00668">
    <property type="entry name" value="Condensation"/>
    <property type="match status" value="1"/>
</dbReference>
<name>A0A658KI93_PSEA0</name>
<dbReference type="InterPro" id="IPR001242">
    <property type="entry name" value="Condensation_dom"/>
</dbReference>
<reference evidence="2 3" key="1">
    <citation type="submission" date="2018-08" db="EMBL/GenBank/DDBJ databases">
        <title>Recombination of ecologically and evolutionarily significant loci maintains genetic cohesion in the Pseudomonas syringae species complex.</title>
        <authorList>
            <person name="Dillon M."/>
            <person name="Thakur S."/>
            <person name="Almeida R.N.D."/>
            <person name="Weir B.S."/>
            <person name="Guttman D.S."/>
        </authorList>
    </citation>
    <scope>NUCLEOTIDE SEQUENCE [LARGE SCALE GENOMIC DNA]</scope>
    <source>
        <strain evidence="2 3">ICMP 7847</strain>
    </source>
</reference>
<organism evidence="2 3">
    <name type="scientific">Pseudomonas amygdali pv. photiniae</name>
    <dbReference type="NCBI Taxonomy" id="251724"/>
    <lineage>
        <taxon>Bacteria</taxon>
        <taxon>Pseudomonadati</taxon>
        <taxon>Pseudomonadota</taxon>
        <taxon>Gammaproteobacteria</taxon>
        <taxon>Pseudomonadales</taxon>
        <taxon>Pseudomonadaceae</taxon>
        <taxon>Pseudomonas</taxon>
        <taxon>Pseudomonas amygdali</taxon>
    </lineage>
</organism>
<proteinExistence type="predicted"/>
<dbReference type="GO" id="GO:0003824">
    <property type="term" value="F:catalytic activity"/>
    <property type="evidence" value="ECO:0007669"/>
    <property type="project" value="InterPro"/>
</dbReference>
<evidence type="ECO:0000313" key="2">
    <source>
        <dbReference type="EMBL" id="RMS55641.1"/>
    </source>
</evidence>
<accession>A0A658KI93</accession>
<dbReference type="Gene3D" id="3.30.559.10">
    <property type="entry name" value="Chloramphenicol acetyltransferase-like domain"/>
    <property type="match status" value="1"/>
</dbReference>